<name>A0A427XVR9_9TREE</name>
<feature type="transmembrane region" description="Helical" evidence="10">
    <location>
        <begin position="1072"/>
        <end position="1090"/>
    </location>
</feature>
<evidence type="ECO:0000259" key="11">
    <source>
        <dbReference type="SMART" id="SM00831"/>
    </source>
</evidence>
<dbReference type="Proteomes" id="UP000279259">
    <property type="component" value="Unassembled WGS sequence"/>
</dbReference>
<dbReference type="SUPFAM" id="SSF81660">
    <property type="entry name" value="Metal cation-transporting ATPase, ATP-binding domain N"/>
    <property type="match status" value="1"/>
</dbReference>
<dbReference type="GO" id="GO:0006883">
    <property type="term" value="P:intracellular sodium ion homeostasis"/>
    <property type="evidence" value="ECO:0007669"/>
    <property type="project" value="TreeGrafter"/>
</dbReference>
<evidence type="ECO:0000256" key="8">
    <source>
        <dbReference type="ARBA" id="ARBA00023136"/>
    </source>
</evidence>
<dbReference type="GO" id="GO:0005524">
    <property type="term" value="F:ATP binding"/>
    <property type="evidence" value="ECO:0007669"/>
    <property type="project" value="UniProtKB-KW"/>
</dbReference>
<sequence>MSEGGRPSAMSFDLEKAPDSRLAKHTTFDVPSSITMQDDGPHNLPLERELILRRQNSISITSPPVVDSAARIVGDFRTLSIHVTDSLQRPSPETAKRDATKEIADLDWHLLPNDEVLQRLSVNPKVGLDSEQAKRKLSQHGANETKPVRRNPVLKWLGYIFGGFGTLLLVASILCFIAWKPLGEPDPQASNLALAVVLLVVIVVQTAFNAWQDFSTSRVMASIAGMIPTEVIALRDGTQVHIPAKELVPGDIVYVSLGNKLPADLRFIDVSSDLKIDRAVLTGESEPIPGTVEQTDSNMLETRNIGLQGTLCVSGSGVAVVIQTGSQTVFGRIAKLSSSGAPALTTIQREVLRFVIIIVSLAITIAVIVIILWAAWLNKDHYGFINNATLVIDVVSVCVAFIPEGLPACVTISLAIIANTLAKNKVLCKSLMTVETLGSVNVLCSDKTGTLTKNQMTVTNAAVLDDQFDATEARDRIIAKAENADNVRQLGAIAAVCNAAVFDDATMDQPIGLRTVNGDGTDSAILRFAESLRPVKESQADWHEVFKVNFNSKTKFMLKLLQLAPTTSKTMPAPISVHDKFASDDCLLMTKGAPDVLLKRCSYINDPNTGAALPLTPQLSARLIAVQESWAAKGQRVLLLAKRIILRATMPLLDFDDTAFADYVNLELNQQLTVVGLVGLVDPPRADIPDTVRTMRGAGIRFFMVTGDFALTAVAIAEQCCIVTDASRIHRLADLNRDLLSDSIAKYDPTANFAPDSSLVLSGSDLMEMNDSQWEQACQYREIVFARTTPEQKLRIVKEFQKRKCIVGMTGDGVNDAPSLKAADVGIAMGGGSDVAMEAADLVLLESFSAIVVAVEYGRLVFDNLRKTCLYLLPAGSFSELMPVLLNVLLGLPQVLSNIQMILICVVTDVLPAISMCFEKPEAGLLTRPPRNTKTDKLVNLKFLGHAYFFLGITESLCACSMAFWYLQRQGYKFSDLVFAYGGLPPQYNPDAFAEAVNVAQSVYFFTLVGMQWGNLLSTRTRRLSIFQANPFGPNSPNRNLWIPPAMLASLSFLFFFSYVPFFQNTFLTRGVPVEYIFLPFAFALGILFLDEIRKYFVRKHPTGFLARIAW</sequence>
<dbReference type="GO" id="GO:0036376">
    <property type="term" value="P:sodium ion export across plasma membrane"/>
    <property type="evidence" value="ECO:0007669"/>
    <property type="project" value="TreeGrafter"/>
</dbReference>
<keyword evidence="5" id="KW-0067">ATP-binding</keyword>
<dbReference type="InterPro" id="IPR018303">
    <property type="entry name" value="ATPase_P-typ_P_site"/>
</dbReference>
<dbReference type="SUPFAM" id="SSF81665">
    <property type="entry name" value="Calcium ATPase, transmembrane domain M"/>
    <property type="match status" value="1"/>
</dbReference>
<feature type="region of interest" description="Disordered" evidence="9">
    <location>
        <begin position="1"/>
        <end position="22"/>
    </location>
</feature>
<evidence type="ECO:0000313" key="12">
    <source>
        <dbReference type="EMBL" id="RSH82930.1"/>
    </source>
</evidence>
<dbReference type="Gene3D" id="3.40.1110.10">
    <property type="entry name" value="Calcium-transporting ATPase, cytoplasmic domain N"/>
    <property type="match status" value="1"/>
</dbReference>
<evidence type="ECO:0000256" key="4">
    <source>
        <dbReference type="ARBA" id="ARBA00022741"/>
    </source>
</evidence>
<evidence type="ECO:0000256" key="5">
    <source>
        <dbReference type="ARBA" id="ARBA00022840"/>
    </source>
</evidence>
<dbReference type="InterPro" id="IPR050510">
    <property type="entry name" value="Cation_transp_ATPase_P-type"/>
</dbReference>
<feature type="transmembrane region" description="Helical" evidence="10">
    <location>
        <begin position="156"/>
        <end position="179"/>
    </location>
</feature>
<dbReference type="SUPFAM" id="SSF81653">
    <property type="entry name" value="Calcium ATPase, transduction domain A"/>
    <property type="match status" value="1"/>
</dbReference>
<keyword evidence="4" id="KW-0547">Nucleotide-binding</keyword>
<dbReference type="STRING" id="1890683.A0A427XVR9"/>
<dbReference type="SUPFAM" id="SSF56784">
    <property type="entry name" value="HAD-like"/>
    <property type="match status" value="1"/>
</dbReference>
<keyword evidence="6" id="KW-1278">Translocase</keyword>
<dbReference type="GO" id="GO:0030007">
    <property type="term" value="P:intracellular potassium ion homeostasis"/>
    <property type="evidence" value="ECO:0007669"/>
    <property type="project" value="TreeGrafter"/>
</dbReference>
<dbReference type="InterPro" id="IPR059000">
    <property type="entry name" value="ATPase_P-type_domA"/>
</dbReference>
<dbReference type="SFLD" id="SFLDS00003">
    <property type="entry name" value="Haloacid_Dehalogenase"/>
    <property type="match status" value="1"/>
</dbReference>
<dbReference type="InterPro" id="IPR006068">
    <property type="entry name" value="ATPase_P-typ_cation-transptr_C"/>
</dbReference>
<dbReference type="InterPro" id="IPR023299">
    <property type="entry name" value="ATPase_P-typ_cyto_dom_N"/>
</dbReference>
<dbReference type="GO" id="GO:1902600">
    <property type="term" value="P:proton transmembrane transport"/>
    <property type="evidence" value="ECO:0007669"/>
    <property type="project" value="TreeGrafter"/>
</dbReference>
<dbReference type="PROSITE" id="PS00154">
    <property type="entry name" value="ATPASE_E1_E2"/>
    <property type="match status" value="1"/>
</dbReference>
<dbReference type="InterPro" id="IPR023214">
    <property type="entry name" value="HAD_sf"/>
</dbReference>
<keyword evidence="7 10" id="KW-1133">Transmembrane helix</keyword>
<dbReference type="Gene3D" id="3.40.50.1000">
    <property type="entry name" value="HAD superfamily/HAD-like"/>
    <property type="match status" value="1"/>
</dbReference>
<dbReference type="Pfam" id="PF00689">
    <property type="entry name" value="Cation_ATPase_C"/>
    <property type="match status" value="1"/>
</dbReference>
<dbReference type="PANTHER" id="PTHR43294:SF21">
    <property type="entry name" value="CATION TRANSPORTING ATPASE"/>
    <property type="match status" value="1"/>
</dbReference>
<feature type="transmembrane region" description="Helical" evidence="10">
    <location>
        <begin position="191"/>
        <end position="211"/>
    </location>
</feature>
<keyword evidence="13" id="KW-1185">Reference proteome</keyword>
<dbReference type="GO" id="GO:0005886">
    <property type="term" value="C:plasma membrane"/>
    <property type="evidence" value="ECO:0007669"/>
    <property type="project" value="UniProtKB-SubCell"/>
</dbReference>
<protein>
    <recommendedName>
        <fullName evidence="11">Cation-transporting P-type ATPase N-terminal domain-containing protein</fullName>
    </recommendedName>
</protein>
<evidence type="ECO:0000256" key="7">
    <source>
        <dbReference type="ARBA" id="ARBA00022989"/>
    </source>
</evidence>
<feature type="compositionally biased region" description="Basic and acidic residues" evidence="9">
    <location>
        <begin position="13"/>
        <end position="22"/>
    </location>
</feature>
<dbReference type="PRINTS" id="PR00121">
    <property type="entry name" value="NAKATPASE"/>
</dbReference>
<dbReference type="AlphaFoldDB" id="A0A427XVR9"/>
<dbReference type="PRINTS" id="PR00119">
    <property type="entry name" value="CATATPASE"/>
</dbReference>
<proteinExistence type="predicted"/>
<feature type="domain" description="Cation-transporting P-type ATPase N-terminal" evidence="11">
    <location>
        <begin position="107"/>
        <end position="180"/>
    </location>
</feature>
<dbReference type="SFLD" id="SFLDF00027">
    <property type="entry name" value="p-type_atpase"/>
    <property type="match status" value="1"/>
</dbReference>
<evidence type="ECO:0000256" key="3">
    <source>
        <dbReference type="ARBA" id="ARBA00022692"/>
    </source>
</evidence>
<keyword evidence="2" id="KW-1003">Cell membrane</keyword>
<dbReference type="PANTHER" id="PTHR43294">
    <property type="entry name" value="SODIUM/POTASSIUM-TRANSPORTING ATPASE SUBUNIT ALPHA"/>
    <property type="match status" value="1"/>
</dbReference>
<dbReference type="NCBIfam" id="TIGR01494">
    <property type="entry name" value="ATPase_P-type"/>
    <property type="match status" value="2"/>
</dbReference>
<dbReference type="InterPro" id="IPR036412">
    <property type="entry name" value="HAD-like_sf"/>
</dbReference>
<feature type="transmembrane region" description="Helical" evidence="10">
    <location>
        <begin position="869"/>
        <end position="892"/>
    </location>
</feature>
<feature type="transmembrane region" description="Helical" evidence="10">
    <location>
        <begin position="939"/>
        <end position="967"/>
    </location>
</feature>
<evidence type="ECO:0000256" key="10">
    <source>
        <dbReference type="SAM" id="Phobius"/>
    </source>
</evidence>
<comment type="subcellular location">
    <subcellularLocation>
        <location evidence="1">Cell membrane</location>
        <topology evidence="1">Multi-pass membrane protein</topology>
    </subcellularLocation>
</comment>
<dbReference type="InterPro" id="IPR044492">
    <property type="entry name" value="P_typ_ATPase_HD_dom"/>
</dbReference>
<dbReference type="Gene3D" id="1.20.1110.10">
    <property type="entry name" value="Calcium-transporting ATPase, transmembrane domain"/>
    <property type="match status" value="1"/>
</dbReference>
<keyword evidence="3 10" id="KW-0812">Transmembrane</keyword>
<dbReference type="InterPro" id="IPR008250">
    <property type="entry name" value="ATPase_P-typ_transduc_dom_A_sf"/>
</dbReference>
<dbReference type="Gene3D" id="2.70.150.10">
    <property type="entry name" value="Calcium-transporting ATPase, cytoplasmic transduction domain A"/>
    <property type="match status" value="1"/>
</dbReference>
<organism evidence="12 13">
    <name type="scientific">Saitozyma podzolica</name>
    <dbReference type="NCBI Taxonomy" id="1890683"/>
    <lineage>
        <taxon>Eukaryota</taxon>
        <taxon>Fungi</taxon>
        <taxon>Dikarya</taxon>
        <taxon>Basidiomycota</taxon>
        <taxon>Agaricomycotina</taxon>
        <taxon>Tremellomycetes</taxon>
        <taxon>Tremellales</taxon>
        <taxon>Trimorphomycetaceae</taxon>
        <taxon>Saitozyma</taxon>
    </lineage>
</organism>
<gene>
    <name evidence="12" type="ORF">EHS25_005920</name>
</gene>
<dbReference type="SFLD" id="SFLDG00002">
    <property type="entry name" value="C1.7:_P-type_atpase_like"/>
    <property type="match status" value="1"/>
</dbReference>
<dbReference type="GO" id="GO:0005391">
    <property type="term" value="F:P-type sodium:potassium-exchanging transporter activity"/>
    <property type="evidence" value="ECO:0007669"/>
    <property type="project" value="TreeGrafter"/>
</dbReference>
<evidence type="ECO:0000256" key="1">
    <source>
        <dbReference type="ARBA" id="ARBA00004651"/>
    </source>
</evidence>
<evidence type="ECO:0000313" key="13">
    <source>
        <dbReference type="Proteomes" id="UP000279259"/>
    </source>
</evidence>
<accession>A0A427XVR9</accession>
<dbReference type="OrthoDB" id="158672at2759"/>
<dbReference type="InterPro" id="IPR001757">
    <property type="entry name" value="P_typ_ATPase"/>
</dbReference>
<dbReference type="Pfam" id="PF13246">
    <property type="entry name" value="Cation_ATPase"/>
    <property type="match status" value="1"/>
</dbReference>
<feature type="transmembrane region" description="Helical" evidence="10">
    <location>
        <begin position="351"/>
        <end position="374"/>
    </location>
</feature>
<feature type="transmembrane region" description="Helical" evidence="10">
    <location>
        <begin position="394"/>
        <end position="422"/>
    </location>
</feature>
<dbReference type="InterPro" id="IPR023298">
    <property type="entry name" value="ATPase_P-typ_TM_dom_sf"/>
</dbReference>
<evidence type="ECO:0000256" key="9">
    <source>
        <dbReference type="SAM" id="MobiDB-lite"/>
    </source>
</evidence>
<reference evidence="12 13" key="1">
    <citation type="submission" date="2018-11" db="EMBL/GenBank/DDBJ databases">
        <title>Genome sequence of Saitozyma podzolica DSM 27192.</title>
        <authorList>
            <person name="Aliyu H."/>
            <person name="Gorte O."/>
            <person name="Ochsenreither K."/>
        </authorList>
    </citation>
    <scope>NUCLEOTIDE SEQUENCE [LARGE SCALE GENOMIC DNA]</scope>
    <source>
        <strain evidence="12 13">DSM 27192</strain>
    </source>
</reference>
<evidence type="ECO:0000256" key="2">
    <source>
        <dbReference type="ARBA" id="ARBA00022475"/>
    </source>
</evidence>
<dbReference type="InterPro" id="IPR004014">
    <property type="entry name" value="ATPase_P-typ_cation-transptr_N"/>
</dbReference>
<keyword evidence="8 10" id="KW-0472">Membrane</keyword>
<feature type="transmembrane region" description="Helical" evidence="10">
    <location>
        <begin position="999"/>
        <end position="1019"/>
    </location>
</feature>
<evidence type="ECO:0000256" key="6">
    <source>
        <dbReference type="ARBA" id="ARBA00022967"/>
    </source>
</evidence>
<dbReference type="EMBL" id="RSCD01000026">
    <property type="protein sequence ID" value="RSH82930.1"/>
    <property type="molecule type" value="Genomic_DNA"/>
</dbReference>
<dbReference type="GO" id="GO:0016887">
    <property type="term" value="F:ATP hydrolysis activity"/>
    <property type="evidence" value="ECO:0007669"/>
    <property type="project" value="InterPro"/>
</dbReference>
<dbReference type="SMART" id="SM00831">
    <property type="entry name" value="Cation_ATPase_N"/>
    <property type="match status" value="1"/>
</dbReference>
<dbReference type="GO" id="GO:1990573">
    <property type="term" value="P:potassium ion import across plasma membrane"/>
    <property type="evidence" value="ECO:0007669"/>
    <property type="project" value="TreeGrafter"/>
</dbReference>
<dbReference type="Pfam" id="PF00122">
    <property type="entry name" value="E1-E2_ATPase"/>
    <property type="match status" value="1"/>
</dbReference>
<feature type="transmembrane region" description="Helical" evidence="10">
    <location>
        <begin position="1040"/>
        <end position="1060"/>
    </location>
</feature>
<feature type="transmembrane region" description="Helical" evidence="10">
    <location>
        <begin position="898"/>
        <end position="918"/>
    </location>
</feature>
<comment type="caution">
    <text evidence="12">The sequence shown here is derived from an EMBL/GenBank/DDBJ whole genome shotgun (WGS) entry which is preliminary data.</text>
</comment>
<dbReference type="Pfam" id="PF00690">
    <property type="entry name" value="Cation_ATPase_N"/>
    <property type="match status" value="1"/>
</dbReference>